<dbReference type="Proteomes" id="UP000008824">
    <property type="component" value="Chromosome"/>
</dbReference>
<gene>
    <name evidence="1" type="ordered locus">SNSL254_A2769</name>
</gene>
<evidence type="ECO:0000313" key="1">
    <source>
        <dbReference type="EMBL" id="ACF65455.1"/>
    </source>
</evidence>
<name>A0A0H3BUP1_SALNS</name>
<sequence length="45" mass="4859">MSYGAAIVANKLPTGALLRKMPLINDLSIAAKHLFQPEATHDPEN</sequence>
<protein>
    <submittedName>
        <fullName evidence="1">Uncharacterized protein</fullName>
    </submittedName>
</protein>
<accession>A0A0H3BUP1</accession>
<dbReference type="KEGG" id="see:SNSL254_A2769"/>
<organism evidence="1 2">
    <name type="scientific">Salmonella newport (strain SL254)</name>
    <dbReference type="NCBI Taxonomy" id="423368"/>
    <lineage>
        <taxon>Bacteria</taxon>
        <taxon>Pseudomonadati</taxon>
        <taxon>Pseudomonadota</taxon>
        <taxon>Gammaproteobacteria</taxon>
        <taxon>Enterobacterales</taxon>
        <taxon>Enterobacteriaceae</taxon>
        <taxon>Salmonella</taxon>
    </lineage>
</organism>
<proteinExistence type="predicted"/>
<dbReference type="HOGENOM" id="CLU_3204977_0_0_6"/>
<dbReference type="EMBL" id="CP001113">
    <property type="protein sequence ID" value="ACF65455.1"/>
    <property type="molecule type" value="Genomic_DNA"/>
</dbReference>
<reference evidence="1 2" key="1">
    <citation type="journal article" date="2011" name="J. Bacteriol.">
        <title>Comparative genomics of 28 Salmonella enterica isolates: evidence for CRISPR-mediated adaptive sublineage evolution.</title>
        <authorList>
            <person name="Fricke W.F."/>
            <person name="Mammel M.K."/>
            <person name="McDermott P.F."/>
            <person name="Tartera C."/>
            <person name="White D.G."/>
            <person name="Leclerc J.E."/>
            <person name="Ravel J."/>
            <person name="Cebula T.A."/>
        </authorList>
    </citation>
    <scope>NUCLEOTIDE SEQUENCE [LARGE SCALE GENOMIC DNA]</scope>
    <source>
        <strain evidence="1 2">SL254</strain>
    </source>
</reference>
<dbReference type="AlphaFoldDB" id="A0A0H3BUP1"/>
<evidence type="ECO:0000313" key="2">
    <source>
        <dbReference type="Proteomes" id="UP000008824"/>
    </source>
</evidence>